<feature type="compositionally biased region" description="Basic and acidic residues" evidence="1">
    <location>
        <begin position="148"/>
        <end position="166"/>
    </location>
</feature>
<evidence type="ECO:0000256" key="2">
    <source>
        <dbReference type="SAM" id="SignalP"/>
    </source>
</evidence>
<name>A0A8R7V3Y0_TRIUA</name>
<evidence type="ECO:0000256" key="1">
    <source>
        <dbReference type="SAM" id="MobiDB-lite"/>
    </source>
</evidence>
<accession>A0A8R7V3Y0</accession>
<feature type="signal peptide" evidence="2">
    <location>
        <begin position="1"/>
        <end position="25"/>
    </location>
</feature>
<proteinExistence type="predicted"/>
<evidence type="ECO:0000313" key="3">
    <source>
        <dbReference type="EnsemblPlants" id="TuG1812G0700003902.01.T01"/>
    </source>
</evidence>
<organism evidence="3 4">
    <name type="scientific">Triticum urartu</name>
    <name type="common">Red wild einkorn</name>
    <name type="synonym">Crithodium urartu</name>
    <dbReference type="NCBI Taxonomy" id="4572"/>
    <lineage>
        <taxon>Eukaryota</taxon>
        <taxon>Viridiplantae</taxon>
        <taxon>Streptophyta</taxon>
        <taxon>Embryophyta</taxon>
        <taxon>Tracheophyta</taxon>
        <taxon>Spermatophyta</taxon>
        <taxon>Magnoliopsida</taxon>
        <taxon>Liliopsida</taxon>
        <taxon>Poales</taxon>
        <taxon>Poaceae</taxon>
        <taxon>BOP clade</taxon>
        <taxon>Pooideae</taxon>
        <taxon>Triticodae</taxon>
        <taxon>Triticeae</taxon>
        <taxon>Triticinae</taxon>
        <taxon>Triticum</taxon>
    </lineage>
</organism>
<feature type="chain" id="PRO_5035728376" evidence="2">
    <location>
        <begin position="26"/>
        <end position="197"/>
    </location>
</feature>
<protein>
    <submittedName>
        <fullName evidence="3">Uncharacterized protein</fullName>
    </submittedName>
</protein>
<keyword evidence="2" id="KW-0732">Signal</keyword>
<feature type="region of interest" description="Disordered" evidence="1">
    <location>
        <begin position="148"/>
        <end position="185"/>
    </location>
</feature>
<feature type="compositionally biased region" description="Low complexity" evidence="1">
    <location>
        <begin position="26"/>
        <end position="43"/>
    </location>
</feature>
<dbReference type="AlphaFoldDB" id="A0A8R7V3Y0"/>
<dbReference type="Proteomes" id="UP000015106">
    <property type="component" value="Chromosome 7"/>
</dbReference>
<keyword evidence="4" id="KW-1185">Reference proteome</keyword>
<evidence type="ECO:0000313" key="4">
    <source>
        <dbReference type="Proteomes" id="UP000015106"/>
    </source>
</evidence>
<sequence>MALLSAGAATAVWACLAMPLPPTVAAPSAPASPAASLPSSRAPETLAPRGRGDRDGQGSLLRPCSGRDGAGSAANCGGCCTSNRRRLMEVPSRPHSPPLLLYMGDLAAATATAAVALDDGEVGGVLDAHGRCRSHLFLLCRADHDHGKGKEARRAGRQGGEPRHGGVPDLASGSPDLAILSPDPPPLSLSLCFSVSS</sequence>
<dbReference type="EnsemblPlants" id="TuG1812G0700003902.01.T01">
    <property type="protein sequence ID" value="TuG1812G0700003902.01.T01"/>
    <property type="gene ID" value="TuG1812G0700003902.01"/>
</dbReference>
<dbReference type="Gramene" id="TuG1812G0700003902.01.T01">
    <property type="protein sequence ID" value="TuG1812G0700003902.01.T01"/>
    <property type="gene ID" value="TuG1812G0700003902.01"/>
</dbReference>
<reference evidence="3" key="2">
    <citation type="submission" date="2018-03" db="EMBL/GenBank/DDBJ databases">
        <title>The Triticum urartu genome reveals the dynamic nature of wheat genome evolution.</title>
        <authorList>
            <person name="Ling H."/>
            <person name="Ma B."/>
            <person name="Shi X."/>
            <person name="Liu H."/>
            <person name="Dong L."/>
            <person name="Sun H."/>
            <person name="Cao Y."/>
            <person name="Gao Q."/>
            <person name="Zheng S."/>
            <person name="Li Y."/>
            <person name="Yu Y."/>
            <person name="Du H."/>
            <person name="Qi M."/>
            <person name="Li Y."/>
            <person name="Yu H."/>
            <person name="Cui Y."/>
            <person name="Wang N."/>
            <person name="Chen C."/>
            <person name="Wu H."/>
            <person name="Zhao Y."/>
            <person name="Zhang J."/>
            <person name="Li Y."/>
            <person name="Zhou W."/>
            <person name="Zhang B."/>
            <person name="Hu W."/>
            <person name="Eijk M."/>
            <person name="Tang J."/>
            <person name="Witsenboer H."/>
            <person name="Zhao S."/>
            <person name="Li Z."/>
            <person name="Zhang A."/>
            <person name="Wang D."/>
            <person name="Liang C."/>
        </authorList>
    </citation>
    <scope>NUCLEOTIDE SEQUENCE [LARGE SCALE GENOMIC DNA]</scope>
    <source>
        <strain evidence="3">cv. G1812</strain>
    </source>
</reference>
<reference evidence="3" key="3">
    <citation type="submission" date="2022-06" db="UniProtKB">
        <authorList>
            <consortium name="EnsemblPlants"/>
        </authorList>
    </citation>
    <scope>IDENTIFICATION</scope>
</reference>
<feature type="region of interest" description="Disordered" evidence="1">
    <location>
        <begin position="26"/>
        <end position="74"/>
    </location>
</feature>
<reference evidence="4" key="1">
    <citation type="journal article" date="2013" name="Nature">
        <title>Draft genome of the wheat A-genome progenitor Triticum urartu.</title>
        <authorList>
            <person name="Ling H.Q."/>
            <person name="Zhao S."/>
            <person name="Liu D."/>
            <person name="Wang J."/>
            <person name="Sun H."/>
            <person name="Zhang C."/>
            <person name="Fan H."/>
            <person name="Li D."/>
            <person name="Dong L."/>
            <person name="Tao Y."/>
            <person name="Gao C."/>
            <person name="Wu H."/>
            <person name="Li Y."/>
            <person name="Cui Y."/>
            <person name="Guo X."/>
            <person name="Zheng S."/>
            <person name="Wang B."/>
            <person name="Yu K."/>
            <person name="Liang Q."/>
            <person name="Yang W."/>
            <person name="Lou X."/>
            <person name="Chen J."/>
            <person name="Feng M."/>
            <person name="Jian J."/>
            <person name="Zhang X."/>
            <person name="Luo G."/>
            <person name="Jiang Y."/>
            <person name="Liu J."/>
            <person name="Wang Z."/>
            <person name="Sha Y."/>
            <person name="Zhang B."/>
            <person name="Wu H."/>
            <person name="Tang D."/>
            <person name="Shen Q."/>
            <person name="Xue P."/>
            <person name="Zou S."/>
            <person name="Wang X."/>
            <person name="Liu X."/>
            <person name="Wang F."/>
            <person name="Yang Y."/>
            <person name="An X."/>
            <person name="Dong Z."/>
            <person name="Zhang K."/>
            <person name="Zhang X."/>
            <person name="Luo M.C."/>
            <person name="Dvorak J."/>
            <person name="Tong Y."/>
            <person name="Wang J."/>
            <person name="Yang H."/>
            <person name="Li Z."/>
            <person name="Wang D."/>
            <person name="Zhang A."/>
            <person name="Wang J."/>
        </authorList>
    </citation>
    <scope>NUCLEOTIDE SEQUENCE</scope>
    <source>
        <strain evidence="4">cv. G1812</strain>
    </source>
</reference>